<organism evidence="2 3">
    <name type="scientific">Polyplax serrata</name>
    <name type="common">Common mouse louse</name>
    <dbReference type="NCBI Taxonomy" id="468196"/>
    <lineage>
        <taxon>Eukaryota</taxon>
        <taxon>Metazoa</taxon>
        <taxon>Ecdysozoa</taxon>
        <taxon>Arthropoda</taxon>
        <taxon>Hexapoda</taxon>
        <taxon>Insecta</taxon>
        <taxon>Pterygota</taxon>
        <taxon>Neoptera</taxon>
        <taxon>Paraneoptera</taxon>
        <taxon>Psocodea</taxon>
        <taxon>Troctomorpha</taxon>
        <taxon>Phthiraptera</taxon>
        <taxon>Anoplura</taxon>
        <taxon>Polyplacidae</taxon>
        <taxon>Polyplax</taxon>
    </lineage>
</organism>
<dbReference type="Proteomes" id="UP001372834">
    <property type="component" value="Unassembled WGS sequence"/>
</dbReference>
<name>A0AAN8PN06_POLSC</name>
<feature type="compositionally biased region" description="Basic and acidic residues" evidence="1">
    <location>
        <begin position="75"/>
        <end position="85"/>
    </location>
</feature>
<dbReference type="AlphaFoldDB" id="A0AAN8PN06"/>
<evidence type="ECO:0000313" key="2">
    <source>
        <dbReference type="EMBL" id="KAK6639788.1"/>
    </source>
</evidence>
<gene>
    <name evidence="2" type="ORF">RUM43_008063</name>
</gene>
<proteinExistence type="predicted"/>
<reference evidence="2 3" key="1">
    <citation type="submission" date="2023-10" db="EMBL/GenBank/DDBJ databases">
        <title>Genomes of two closely related lineages of the louse Polyplax serrata with different host specificities.</title>
        <authorList>
            <person name="Martinu J."/>
            <person name="Tarabai H."/>
            <person name="Stefka J."/>
            <person name="Hypsa V."/>
        </authorList>
    </citation>
    <scope>NUCLEOTIDE SEQUENCE [LARGE SCALE GENOMIC DNA]</scope>
    <source>
        <strain evidence="2">HR10_N</strain>
    </source>
</reference>
<protein>
    <submittedName>
        <fullName evidence="2">Uncharacterized protein</fullName>
    </submittedName>
</protein>
<dbReference type="EMBL" id="JAWJWE010000003">
    <property type="protein sequence ID" value="KAK6639788.1"/>
    <property type="molecule type" value="Genomic_DNA"/>
</dbReference>
<feature type="compositionally biased region" description="Basic and acidic residues" evidence="1">
    <location>
        <begin position="24"/>
        <end position="40"/>
    </location>
</feature>
<accession>A0AAN8PN06</accession>
<feature type="compositionally biased region" description="Basic and acidic residues" evidence="1">
    <location>
        <begin position="49"/>
        <end position="65"/>
    </location>
</feature>
<sequence>MRAQIVTWDVSSGCFTEPCEIEDQYERGRPGESDKLDRSGVDPSCKQKSRSEKVEARRQALRKDNSNSSTGQDPPDPHTERESVKKWKIVHVENPNME</sequence>
<comment type="caution">
    <text evidence="2">The sequence shown here is derived from an EMBL/GenBank/DDBJ whole genome shotgun (WGS) entry which is preliminary data.</text>
</comment>
<feature type="region of interest" description="Disordered" evidence="1">
    <location>
        <begin position="21"/>
        <end position="98"/>
    </location>
</feature>
<evidence type="ECO:0000313" key="3">
    <source>
        <dbReference type="Proteomes" id="UP001372834"/>
    </source>
</evidence>
<evidence type="ECO:0000256" key="1">
    <source>
        <dbReference type="SAM" id="MobiDB-lite"/>
    </source>
</evidence>